<dbReference type="FunFam" id="3.60.20.30:FF:000001">
    <property type="entry name" value="Isoaspartyl peptidase/L-asparaginase"/>
    <property type="match status" value="1"/>
</dbReference>
<dbReference type="AlphaFoldDB" id="A0A5P9JSR7"/>
<evidence type="ECO:0000256" key="6">
    <source>
        <dbReference type="PIRSR" id="PIRSR600246-2"/>
    </source>
</evidence>
<evidence type="ECO:0000313" key="8">
    <source>
        <dbReference type="EMBL" id="QFU15129.1"/>
    </source>
</evidence>
<dbReference type="PANTHER" id="PTHR10188">
    <property type="entry name" value="L-ASPARAGINASE"/>
    <property type="match status" value="1"/>
</dbReference>
<dbReference type="GO" id="GO:0008233">
    <property type="term" value="F:peptidase activity"/>
    <property type="evidence" value="ECO:0007669"/>
    <property type="project" value="UniProtKB-KW"/>
</dbReference>
<accession>A0A5P9JSR7</accession>
<evidence type="ECO:0000256" key="4">
    <source>
        <dbReference type="ARBA" id="ARBA00069124"/>
    </source>
</evidence>
<keyword evidence="2" id="KW-0378">Hydrolase</keyword>
<evidence type="ECO:0000256" key="3">
    <source>
        <dbReference type="ARBA" id="ARBA00022813"/>
    </source>
</evidence>
<dbReference type="GO" id="GO:0016811">
    <property type="term" value="F:hydrolase activity, acting on carbon-nitrogen (but not peptide) bonds, in linear amides"/>
    <property type="evidence" value="ECO:0007669"/>
    <property type="project" value="UniProtKB-ARBA"/>
</dbReference>
<evidence type="ECO:0000256" key="5">
    <source>
        <dbReference type="PIRSR" id="PIRSR600246-1"/>
    </source>
</evidence>
<keyword evidence="1" id="KW-0645">Protease</keyword>
<evidence type="ECO:0000256" key="1">
    <source>
        <dbReference type="ARBA" id="ARBA00022670"/>
    </source>
</evidence>
<proteinExistence type="predicted"/>
<keyword evidence="9" id="KW-1185">Reference proteome</keyword>
<dbReference type="InterPro" id="IPR000246">
    <property type="entry name" value="Peptidase_T2"/>
</dbReference>
<organism evidence="8 9">
    <name type="scientific">Microvirga thermotolerans</name>
    <dbReference type="NCBI Taxonomy" id="2651334"/>
    <lineage>
        <taxon>Bacteria</taxon>
        <taxon>Pseudomonadati</taxon>
        <taxon>Pseudomonadota</taxon>
        <taxon>Alphaproteobacteria</taxon>
        <taxon>Hyphomicrobiales</taxon>
        <taxon>Methylobacteriaceae</taxon>
        <taxon>Microvirga</taxon>
    </lineage>
</organism>
<dbReference type="CDD" id="cd04701">
    <property type="entry name" value="Asparaginase_2"/>
    <property type="match status" value="1"/>
</dbReference>
<dbReference type="PANTHER" id="PTHR10188:SF6">
    <property type="entry name" value="N(4)-(BETA-N-ACETYLGLUCOSAMINYL)-L-ASPARAGINASE"/>
    <property type="match status" value="1"/>
</dbReference>
<reference evidence="8 9" key="1">
    <citation type="submission" date="2019-10" db="EMBL/GenBank/DDBJ databases">
        <title>Isolation, Identification of Microvirga thermotolerans HR1, a novel thermophilic bacterium and Comparative Genomics of the genus Microvirga.</title>
        <authorList>
            <person name="Li J."/>
            <person name="Zhang W."/>
            <person name="Lin M."/>
            <person name="Wang J."/>
        </authorList>
    </citation>
    <scope>NUCLEOTIDE SEQUENCE [LARGE SCALE GENOMIC DNA]</scope>
    <source>
        <strain evidence="8 9">HR1</strain>
    </source>
</reference>
<evidence type="ECO:0000313" key="9">
    <source>
        <dbReference type="Proteomes" id="UP000325614"/>
    </source>
</evidence>
<feature type="site" description="Cleavage; by autolysis" evidence="7">
    <location>
        <begin position="182"/>
        <end position="183"/>
    </location>
</feature>
<dbReference type="InterPro" id="IPR029055">
    <property type="entry name" value="Ntn_hydrolases_N"/>
</dbReference>
<feature type="active site" description="Nucleophile" evidence="5">
    <location>
        <position position="183"/>
    </location>
</feature>
<evidence type="ECO:0000256" key="7">
    <source>
        <dbReference type="PIRSR" id="PIRSR600246-3"/>
    </source>
</evidence>
<dbReference type="EMBL" id="CP045423">
    <property type="protein sequence ID" value="QFU15129.1"/>
    <property type="molecule type" value="Genomic_DNA"/>
</dbReference>
<dbReference type="Proteomes" id="UP000325614">
    <property type="component" value="Chromosome"/>
</dbReference>
<dbReference type="Gene3D" id="3.60.20.30">
    <property type="entry name" value="(Glycosyl)asparaginase"/>
    <property type="match status" value="1"/>
</dbReference>
<sequence>MTPMNASHDNDFVLAIHGGAGTILRSKMTPEREAAYHAGLRRALEAGRAVLADGGLALDAVTAAVMALEDEPLFNAGRGAVYTAAGRQEMDAAVMDGRDRAAGAVAGICGPRNPVLAARAVMEKTDHVFLIGESALEFCRAQGLAFEEPSYFFTQQRWDALQETLAMRRAGAEDRDESRRHGTVGAVAKDRHGNLAAATSTGGMTAKSPGRVGDSPVIGAGTWADNGTCAVSATGHGEIFIRYAAGHEIASLMRYAGRSLDEAARKVVMDMLAPAGGSGGVVAVARDGSVSLPFNCSGMYRGVVRADGVLRTAIYEEPLRDYAPQ</sequence>
<dbReference type="Pfam" id="PF01112">
    <property type="entry name" value="Asparaginase_2"/>
    <property type="match status" value="1"/>
</dbReference>
<evidence type="ECO:0000256" key="2">
    <source>
        <dbReference type="ARBA" id="ARBA00022801"/>
    </source>
</evidence>
<dbReference type="SUPFAM" id="SSF56235">
    <property type="entry name" value="N-terminal nucleophile aminohydrolases (Ntn hydrolases)"/>
    <property type="match status" value="1"/>
</dbReference>
<gene>
    <name evidence="8" type="ORF">GDR74_02265</name>
</gene>
<feature type="binding site" evidence="6">
    <location>
        <begin position="211"/>
        <end position="214"/>
    </location>
    <ligand>
        <name>substrate</name>
    </ligand>
</feature>
<protein>
    <recommendedName>
        <fullName evidence="4">Isoaspartyl peptidase</fullName>
    </recommendedName>
</protein>
<feature type="binding site" evidence="6">
    <location>
        <begin position="234"/>
        <end position="237"/>
    </location>
    <ligand>
        <name>substrate</name>
    </ligand>
</feature>
<keyword evidence="3" id="KW-0068">Autocatalytic cleavage</keyword>
<dbReference type="KEGG" id="mico:GDR74_02265"/>
<dbReference type="GO" id="GO:0006508">
    <property type="term" value="P:proteolysis"/>
    <property type="evidence" value="ECO:0007669"/>
    <property type="project" value="UniProtKB-KW"/>
</dbReference>
<name>A0A5P9JSR7_9HYPH</name>